<sequence length="134" mass="15776">MHMPCLYIYIYIVYIHKTYILYKFITYKVDVHREQSAQPSSVELVVVPDSNIDDIGIEYKDELHICCTQQLVEAGKCNKEDLDRLILKKDVSGLYRYDITFDQDSKDSSILVVCYGIFNCSFLFFIIIIIIFFF</sequence>
<dbReference type="EMBL" id="ASPP01024060">
    <property type="protein sequence ID" value="ETO09448.1"/>
    <property type="molecule type" value="Genomic_DNA"/>
</dbReference>
<reference evidence="2 3" key="1">
    <citation type="journal article" date="2013" name="Curr. Biol.">
        <title>The Genome of the Foraminiferan Reticulomyxa filosa.</title>
        <authorList>
            <person name="Glockner G."/>
            <person name="Hulsmann N."/>
            <person name="Schleicher M."/>
            <person name="Noegel A.A."/>
            <person name="Eichinger L."/>
            <person name="Gallinger C."/>
            <person name="Pawlowski J."/>
            <person name="Sierra R."/>
            <person name="Euteneuer U."/>
            <person name="Pillet L."/>
            <person name="Moustafa A."/>
            <person name="Platzer M."/>
            <person name="Groth M."/>
            <person name="Szafranski K."/>
            <person name="Schliwa M."/>
        </authorList>
    </citation>
    <scope>NUCLEOTIDE SEQUENCE [LARGE SCALE GENOMIC DNA]</scope>
</reference>
<dbReference type="OrthoDB" id="19932at2759"/>
<name>X6M635_RETFI</name>
<keyword evidence="1" id="KW-0472">Membrane</keyword>
<proteinExistence type="predicted"/>
<accession>X6M635</accession>
<evidence type="ECO:0000256" key="1">
    <source>
        <dbReference type="SAM" id="Phobius"/>
    </source>
</evidence>
<keyword evidence="1" id="KW-1133">Transmembrane helix</keyword>
<dbReference type="AlphaFoldDB" id="X6M635"/>
<feature type="transmembrane region" description="Helical" evidence="1">
    <location>
        <begin position="6"/>
        <end position="25"/>
    </location>
</feature>
<evidence type="ECO:0000313" key="2">
    <source>
        <dbReference type="EMBL" id="ETO09448.1"/>
    </source>
</evidence>
<keyword evidence="1" id="KW-0812">Transmembrane</keyword>
<protein>
    <submittedName>
        <fullName evidence="2">Uncharacterized protein</fullName>
    </submittedName>
</protein>
<keyword evidence="3" id="KW-1185">Reference proteome</keyword>
<feature type="transmembrane region" description="Helical" evidence="1">
    <location>
        <begin position="110"/>
        <end position="133"/>
    </location>
</feature>
<comment type="caution">
    <text evidence="2">The sequence shown here is derived from an EMBL/GenBank/DDBJ whole genome shotgun (WGS) entry which is preliminary data.</text>
</comment>
<organism evidence="2 3">
    <name type="scientific">Reticulomyxa filosa</name>
    <dbReference type="NCBI Taxonomy" id="46433"/>
    <lineage>
        <taxon>Eukaryota</taxon>
        <taxon>Sar</taxon>
        <taxon>Rhizaria</taxon>
        <taxon>Retaria</taxon>
        <taxon>Foraminifera</taxon>
        <taxon>Monothalamids</taxon>
        <taxon>Reticulomyxidae</taxon>
        <taxon>Reticulomyxa</taxon>
    </lineage>
</organism>
<gene>
    <name evidence="2" type="ORF">RFI_27928</name>
</gene>
<evidence type="ECO:0000313" key="3">
    <source>
        <dbReference type="Proteomes" id="UP000023152"/>
    </source>
</evidence>
<dbReference type="Proteomes" id="UP000023152">
    <property type="component" value="Unassembled WGS sequence"/>
</dbReference>